<dbReference type="AlphaFoldDB" id="A0A7R8UJY8"/>
<accession>A0A7R8UJY8</accession>
<dbReference type="InParanoid" id="A0A7R8UJY8"/>
<dbReference type="Proteomes" id="UP000594454">
    <property type="component" value="Chromosome 2"/>
</dbReference>
<gene>
    <name evidence="1" type="ORF">HERILL_LOCUS5126</name>
</gene>
<reference evidence="1 2" key="1">
    <citation type="submission" date="2020-11" db="EMBL/GenBank/DDBJ databases">
        <authorList>
            <person name="Wallbank WR R."/>
            <person name="Pardo Diaz C."/>
            <person name="Kozak K."/>
            <person name="Martin S."/>
            <person name="Jiggins C."/>
            <person name="Moest M."/>
            <person name="Warren A I."/>
            <person name="Generalovic N T."/>
            <person name="Byers J.R.P. K."/>
            <person name="Montejo-Kovacevich G."/>
            <person name="Yen C E."/>
        </authorList>
    </citation>
    <scope>NUCLEOTIDE SEQUENCE [LARGE SCALE GENOMIC DNA]</scope>
</reference>
<organism evidence="1 2">
    <name type="scientific">Hermetia illucens</name>
    <name type="common">Black soldier fly</name>
    <dbReference type="NCBI Taxonomy" id="343691"/>
    <lineage>
        <taxon>Eukaryota</taxon>
        <taxon>Metazoa</taxon>
        <taxon>Ecdysozoa</taxon>
        <taxon>Arthropoda</taxon>
        <taxon>Hexapoda</taxon>
        <taxon>Insecta</taxon>
        <taxon>Pterygota</taxon>
        <taxon>Neoptera</taxon>
        <taxon>Endopterygota</taxon>
        <taxon>Diptera</taxon>
        <taxon>Brachycera</taxon>
        <taxon>Stratiomyomorpha</taxon>
        <taxon>Stratiomyidae</taxon>
        <taxon>Hermetiinae</taxon>
        <taxon>Hermetia</taxon>
    </lineage>
</organism>
<evidence type="ECO:0000313" key="2">
    <source>
        <dbReference type="Proteomes" id="UP000594454"/>
    </source>
</evidence>
<name>A0A7R8UJY8_HERIL</name>
<dbReference type="EMBL" id="LR899010">
    <property type="protein sequence ID" value="CAD7082058.1"/>
    <property type="molecule type" value="Genomic_DNA"/>
</dbReference>
<proteinExistence type="predicted"/>
<protein>
    <submittedName>
        <fullName evidence="1">Uncharacterized protein</fullName>
    </submittedName>
</protein>
<sequence>MKYAEAKAIPYTIPKLLISRESKSELNFNVQWEETHPLHIIDAYLRENINKLRNQRQHHKQFIILDNEKGSIVDIVEKTLRIWPIDNQNFTIVHLEYQQPGRTPVFSTLDWIKNKVKKGKKESFERLIENLQSYLKIAKVATNKGEIFDLRAAYPNRNRADRSITILFTDEVIDTLMEVHMGTYQVQAVLSKGNKSLILPPKYDE</sequence>
<evidence type="ECO:0000313" key="1">
    <source>
        <dbReference type="EMBL" id="CAD7082058.1"/>
    </source>
</evidence>
<keyword evidence="2" id="KW-1185">Reference proteome</keyword>